<dbReference type="AlphaFoldDB" id="A0A6M6JN79"/>
<sequence>MSMLDDNVRCGDDGQLTCARCAAVLAAAGERHLHRALLRTGEVSLAGPHVRAADPPVVNERVEFRQLLCPSCGTALLTEVVAAADRDTRTATVPGRGAPVRRGS</sequence>
<proteinExistence type="predicted"/>
<dbReference type="KEGG" id="pbro:HOP40_21610"/>
<gene>
    <name evidence="1" type="ORF">HOP40_21610</name>
</gene>
<evidence type="ECO:0000313" key="1">
    <source>
        <dbReference type="EMBL" id="QJY48072.1"/>
    </source>
</evidence>
<dbReference type="Proteomes" id="UP000505377">
    <property type="component" value="Chromosome"/>
</dbReference>
<protein>
    <submittedName>
        <fullName evidence="1">Uncharacterized protein</fullName>
    </submittedName>
</protein>
<dbReference type="EMBL" id="CP053564">
    <property type="protein sequence ID" value="QJY48072.1"/>
    <property type="molecule type" value="Genomic_DNA"/>
</dbReference>
<name>A0A6M6JN79_9PSEU</name>
<keyword evidence="2" id="KW-1185">Reference proteome</keyword>
<dbReference type="RefSeq" id="WP_172161400.1">
    <property type="nucleotide sequence ID" value="NZ_CP053564.1"/>
</dbReference>
<reference evidence="1 2" key="1">
    <citation type="submission" date="2020-05" db="EMBL/GenBank/DDBJ databases">
        <authorList>
            <person name="Mo P."/>
        </authorList>
    </citation>
    <scope>NUCLEOTIDE SEQUENCE [LARGE SCALE GENOMIC DNA]</scope>
    <source>
        <strain evidence="1 2">Gen01</strain>
    </source>
</reference>
<organism evidence="1 2">
    <name type="scientific">Pseudonocardia broussonetiae</name>
    <dbReference type="NCBI Taxonomy" id="2736640"/>
    <lineage>
        <taxon>Bacteria</taxon>
        <taxon>Bacillati</taxon>
        <taxon>Actinomycetota</taxon>
        <taxon>Actinomycetes</taxon>
        <taxon>Pseudonocardiales</taxon>
        <taxon>Pseudonocardiaceae</taxon>
        <taxon>Pseudonocardia</taxon>
    </lineage>
</organism>
<accession>A0A6M6JN79</accession>
<evidence type="ECO:0000313" key="2">
    <source>
        <dbReference type="Proteomes" id="UP000505377"/>
    </source>
</evidence>